<dbReference type="Gene3D" id="1.10.540.10">
    <property type="entry name" value="Acyl-CoA dehydrogenase/oxidase, N-terminal domain"/>
    <property type="match status" value="1"/>
</dbReference>
<evidence type="ECO:0000259" key="7">
    <source>
        <dbReference type="Pfam" id="PF02771"/>
    </source>
</evidence>
<evidence type="ECO:0000256" key="4">
    <source>
        <dbReference type="ARBA" id="ARBA00022827"/>
    </source>
</evidence>
<proteinExistence type="inferred from homology"/>
<evidence type="ECO:0000313" key="8">
    <source>
        <dbReference type="EMBL" id="MFC3148546.1"/>
    </source>
</evidence>
<dbReference type="SUPFAM" id="SSF56645">
    <property type="entry name" value="Acyl-CoA dehydrogenase NM domain-like"/>
    <property type="match status" value="1"/>
</dbReference>
<evidence type="ECO:0000259" key="5">
    <source>
        <dbReference type="Pfam" id="PF00441"/>
    </source>
</evidence>
<dbReference type="InterPro" id="IPR037069">
    <property type="entry name" value="AcylCoA_DH/ox_N_sf"/>
</dbReference>
<dbReference type="PROSITE" id="PS00073">
    <property type="entry name" value="ACYL_COA_DH_2"/>
    <property type="match status" value="1"/>
</dbReference>
<feature type="domain" description="Acyl-CoA dehydrogenase/oxidase C-terminal" evidence="5">
    <location>
        <begin position="227"/>
        <end position="375"/>
    </location>
</feature>
<dbReference type="PANTHER" id="PTHR43884">
    <property type="entry name" value="ACYL-COA DEHYDROGENASE"/>
    <property type="match status" value="1"/>
</dbReference>
<dbReference type="InterPro" id="IPR006089">
    <property type="entry name" value="Acyl-CoA_DH_CS"/>
</dbReference>
<dbReference type="InterPro" id="IPR006091">
    <property type="entry name" value="Acyl-CoA_Oxase/DH_mid-dom"/>
</dbReference>
<keyword evidence="3" id="KW-0285">Flavoprotein</keyword>
<organism evidence="8 9">
    <name type="scientific">Piscinibacterium candidicorallinum</name>
    <dbReference type="NCBI Taxonomy" id="1793872"/>
    <lineage>
        <taxon>Bacteria</taxon>
        <taxon>Pseudomonadati</taxon>
        <taxon>Pseudomonadota</taxon>
        <taxon>Betaproteobacteria</taxon>
        <taxon>Burkholderiales</taxon>
        <taxon>Piscinibacterium</taxon>
    </lineage>
</organism>
<dbReference type="Proteomes" id="UP001595556">
    <property type="component" value="Unassembled WGS sequence"/>
</dbReference>
<dbReference type="PANTHER" id="PTHR43884:SF12">
    <property type="entry name" value="ISOVALERYL-COA DEHYDROGENASE, MITOCHONDRIAL-RELATED"/>
    <property type="match status" value="1"/>
</dbReference>
<accession>A0ABV7H7I8</accession>
<comment type="caution">
    <text evidence="8">The sequence shown here is derived from an EMBL/GenBank/DDBJ whole genome shotgun (WGS) entry which is preliminary data.</text>
</comment>
<dbReference type="Pfam" id="PF02770">
    <property type="entry name" value="Acyl-CoA_dh_M"/>
    <property type="match status" value="1"/>
</dbReference>
<dbReference type="PIRSF" id="PIRSF016578">
    <property type="entry name" value="HsaA"/>
    <property type="match status" value="1"/>
</dbReference>
<dbReference type="EMBL" id="JBHRTI010000007">
    <property type="protein sequence ID" value="MFC3148546.1"/>
    <property type="molecule type" value="Genomic_DNA"/>
</dbReference>
<evidence type="ECO:0000313" key="9">
    <source>
        <dbReference type="Proteomes" id="UP001595556"/>
    </source>
</evidence>
<dbReference type="InterPro" id="IPR036250">
    <property type="entry name" value="AcylCo_DH-like_C"/>
</dbReference>
<comment type="cofactor">
    <cofactor evidence="1">
        <name>FAD</name>
        <dbReference type="ChEBI" id="CHEBI:57692"/>
    </cofactor>
</comment>
<dbReference type="Gene3D" id="2.40.110.10">
    <property type="entry name" value="Butyryl-CoA Dehydrogenase, subunit A, domain 2"/>
    <property type="match status" value="1"/>
</dbReference>
<dbReference type="InterPro" id="IPR009075">
    <property type="entry name" value="AcylCo_DH/oxidase_C"/>
</dbReference>
<dbReference type="InterPro" id="IPR046373">
    <property type="entry name" value="Acyl-CoA_Oxase/DH_mid-dom_sf"/>
</dbReference>
<evidence type="ECO:0000256" key="3">
    <source>
        <dbReference type="ARBA" id="ARBA00022630"/>
    </source>
</evidence>
<evidence type="ECO:0000259" key="6">
    <source>
        <dbReference type="Pfam" id="PF02770"/>
    </source>
</evidence>
<dbReference type="SUPFAM" id="SSF47203">
    <property type="entry name" value="Acyl-CoA dehydrogenase C-terminal domain-like"/>
    <property type="match status" value="1"/>
</dbReference>
<evidence type="ECO:0000256" key="2">
    <source>
        <dbReference type="ARBA" id="ARBA00009347"/>
    </source>
</evidence>
<feature type="domain" description="Acyl-CoA oxidase/dehydrogenase middle" evidence="6">
    <location>
        <begin position="120"/>
        <end position="215"/>
    </location>
</feature>
<comment type="similarity">
    <text evidence="2">Belongs to the acyl-CoA dehydrogenase family.</text>
</comment>
<gene>
    <name evidence="8" type="ORF">ACFOEN_13015</name>
</gene>
<dbReference type="RefSeq" id="WP_377304606.1">
    <property type="nucleotide sequence ID" value="NZ_CP180191.1"/>
</dbReference>
<dbReference type="Pfam" id="PF02771">
    <property type="entry name" value="Acyl-CoA_dh_N"/>
    <property type="match status" value="1"/>
</dbReference>
<keyword evidence="9" id="KW-1185">Reference proteome</keyword>
<dbReference type="InterPro" id="IPR009100">
    <property type="entry name" value="AcylCoA_DH/oxidase_NM_dom_sf"/>
</dbReference>
<evidence type="ECO:0000256" key="1">
    <source>
        <dbReference type="ARBA" id="ARBA00001974"/>
    </source>
</evidence>
<sequence>MLLTEDQNMVRDAVRAYVQDHIAPKAAEWDKTHHFPAAELKGLAELGCYGICVPDSYGGAGLDYVSLAVILEEIAAGDGATSTVVSVNNCPVCSILMSFASEAQKQQYLVPLARGEMLGAFALTEPHVGSDASALRTTATRDGDHYVLNGVKQFITSGKHGDVAIVFAVTDKAAGKKGISAFIVETRTPGYIVARVEDKMGQHASDTAQILFENCRVPAANRLGEEGAGYKMALSGLEGGRIGIASQCVGMARAAFECALQYSKDREAFGQPLFNHQAVQFRLADMAMRIEAARQLIWHAAALKDAGQPCLKEAAMAKLLASEMAERVCSDAIQTLGGYGYVSDFPVERIYRDVRVAQIYEGTSDIQKILIGRALAG</sequence>
<feature type="domain" description="Acyl-CoA dehydrogenase/oxidase N-terminal" evidence="7">
    <location>
        <begin position="4"/>
        <end position="116"/>
    </location>
</feature>
<protein>
    <submittedName>
        <fullName evidence="8">Acyl-CoA dehydrogenase family protein</fullName>
    </submittedName>
</protein>
<name>A0ABV7H7I8_9BURK</name>
<keyword evidence="4" id="KW-0274">FAD</keyword>
<dbReference type="Gene3D" id="1.20.140.10">
    <property type="entry name" value="Butyryl-CoA Dehydrogenase, subunit A, domain 3"/>
    <property type="match status" value="1"/>
</dbReference>
<dbReference type="Pfam" id="PF00441">
    <property type="entry name" value="Acyl-CoA_dh_1"/>
    <property type="match status" value="1"/>
</dbReference>
<dbReference type="InterPro" id="IPR013786">
    <property type="entry name" value="AcylCoA_DH/ox_N"/>
</dbReference>
<reference evidence="9" key="1">
    <citation type="journal article" date="2019" name="Int. J. Syst. Evol. Microbiol.">
        <title>The Global Catalogue of Microorganisms (GCM) 10K type strain sequencing project: providing services to taxonomists for standard genome sequencing and annotation.</title>
        <authorList>
            <consortium name="The Broad Institute Genomics Platform"/>
            <consortium name="The Broad Institute Genome Sequencing Center for Infectious Disease"/>
            <person name="Wu L."/>
            <person name="Ma J."/>
        </authorList>
    </citation>
    <scope>NUCLEOTIDE SEQUENCE [LARGE SCALE GENOMIC DNA]</scope>
    <source>
        <strain evidence="9">KCTC 52168</strain>
    </source>
</reference>